<evidence type="ECO:0000256" key="1">
    <source>
        <dbReference type="SAM" id="Coils"/>
    </source>
</evidence>
<comment type="caution">
    <text evidence="3">The sequence shown here is derived from an EMBL/GenBank/DDBJ whole genome shotgun (WGS) entry which is preliminary data.</text>
</comment>
<dbReference type="Pfam" id="PF18904">
    <property type="entry name" value="DUF5660"/>
    <property type="match status" value="1"/>
</dbReference>
<gene>
    <name evidence="3" type="ORF">UR35_C0002G0027</name>
</gene>
<dbReference type="STRING" id="1618566.UR35_C0002G0027"/>
<dbReference type="AlphaFoldDB" id="A0A0F9ZM27"/>
<reference evidence="3 4" key="1">
    <citation type="journal article" date="2015" name="Nature">
        <title>rRNA introns, odd ribosomes, and small enigmatic genomes across a large radiation of phyla.</title>
        <authorList>
            <person name="Brown C.T."/>
            <person name="Hug L.A."/>
            <person name="Thomas B.C."/>
            <person name="Sharon I."/>
            <person name="Castelle C.J."/>
            <person name="Singh A."/>
            <person name="Wilkins M.J."/>
            <person name="Williams K.H."/>
            <person name="Banfield J.F."/>
        </authorList>
    </citation>
    <scope>NUCLEOTIDE SEQUENCE [LARGE SCALE GENOMIC DNA]</scope>
</reference>
<evidence type="ECO:0000259" key="2">
    <source>
        <dbReference type="Pfam" id="PF18904"/>
    </source>
</evidence>
<evidence type="ECO:0000313" key="3">
    <source>
        <dbReference type="EMBL" id="KKP45194.1"/>
    </source>
</evidence>
<dbReference type="InterPro" id="IPR043719">
    <property type="entry name" value="DUF5660"/>
</dbReference>
<sequence length="202" mass="23449">MTNNNTQKSKKNKLVETKNVFETLKYEAKVTTDEFFKQLLGQQQVLNQKRAGELSVGQSVEINEVLNGKEEQRKKYEEQIFFERRLFSEEKQETNNRIQELRMRLQVIQAEAVKMVNSTQKLTEGIKIAVLQGTVDASEYQINFFENIIKMIANFRKKIDSAVTWLQGSNTRAQKKNFWSQYKKKGASFLLSGESYSQRSAG</sequence>
<dbReference type="Proteomes" id="UP000034778">
    <property type="component" value="Unassembled WGS sequence"/>
</dbReference>
<accession>A0A0F9ZM27</accession>
<name>A0A0F9ZM27_9BACT</name>
<organism evidence="3 4">
    <name type="scientific">Candidatus Woesebacteria bacterium GW2011_GWB1_33_22</name>
    <dbReference type="NCBI Taxonomy" id="1618566"/>
    <lineage>
        <taxon>Bacteria</taxon>
        <taxon>Candidatus Woeseibacteriota</taxon>
    </lineage>
</organism>
<feature type="coiled-coil region" evidence="1">
    <location>
        <begin position="59"/>
        <end position="111"/>
    </location>
</feature>
<protein>
    <recommendedName>
        <fullName evidence="2">DUF5660 domain-containing protein</fullName>
    </recommendedName>
</protein>
<proteinExistence type="predicted"/>
<dbReference type="EMBL" id="LBOW01000002">
    <property type="protein sequence ID" value="KKP45194.1"/>
    <property type="molecule type" value="Genomic_DNA"/>
</dbReference>
<evidence type="ECO:0000313" key="4">
    <source>
        <dbReference type="Proteomes" id="UP000034778"/>
    </source>
</evidence>
<keyword evidence="1" id="KW-0175">Coiled coil</keyword>
<feature type="domain" description="DUF5660" evidence="2">
    <location>
        <begin position="97"/>
        <end position="202"/>
    </location>
</feature>